<keyword evidence="5" id="KW-0805">Transcription regulation</keyword>
<comment type="similarity">
    <text evidence="2">Belongs to the SWC4 family.</text>
</comment>
<dbReference type="GO" id="GO:0006281">
    <property type="term" value="P:DNA repair"/>
    <property type="evidence" value="ECO:0007669"/>
    <property type="project" value="InterPro"/>
</dbReference>
<protein>
    <recommendedName>
        <fullName evidence="3">SWR1-complex protein 4</fullName>
    </recommendedName>
</protein>
<accession>A0A284QZB9</accession>
<evidence type="ECO:0000256" key="8">
    <source>
        <dbReference type="ARBA" id="ARBA00025264"/>
    </source>
</evidence>
<dbReference type="SUPFAM" id="SSF46689">
    <property type="entry name" value="Homeodomain-like"/>
    <property type="match status" value="1"/>
</dbReference>
<evidence type="ECO:0000256" key="1">
    <source>
        <dbReference type="ARBA" id="ARBA00004123"/>
    </source>
</evidence>
<name>A0A284QZB9_ARMOS</name>
<evidence type="ECO:0000313" key="12">
    <source>
        <dbReference type="Proteomes" id="UP000219338"/>
    </source>
</evidence>
<feature type="region of interest" description="Disordered" evidence="9">
    <location>
        <begin position="17"/>
        <end position="37"/>
    </location>
</feature>
<dbReference type="PANTHER" id="PTHR12855:SF10">
    <property type="entry name" value="DNA METHYLTRANSFERASE 1-ASSOCIATED PROTEIN 1"/>
    <property type="match status" value="1"/>
</dbReference>
<evidence type="ECO:0000256" key="6">
    <source>
        <dbReference type="ARBA" id="ARBA00023163"/>
    </source>
</evidence>
<evidence type="ECO:0000259" key="10">
    <source>
        <dbReference type="PROSITE" id="PS50090"/>
    </source>
</evidence>
<keyword evidence="6" id="KW-0804">Transcription</keyword>
<evidence type="ECO:0000313" key="11">
    <source>
        <dbReference type="EMBL" id="SJL01775.1"/>
    </source>
</evidence>
<dbReference type="EMBL" id="FUEG01000003">
    <property type="protein sequence ID" value="SJL01775.1"/>
    <property type="molecule type" value="Genomic_DNA"/>
</dbReference>
<dbReference type="Gene3D" id="1.10.10.60">
    <property type="entry name" value="Homeodomain-like"/>
    <property type="match status" value="1"/>
</dbReference>
<organism evidence="11 12">
    <name type="scientific">Armillaria ostoyae</name>
    <name type="common">Armillaria root rot fungus</name>
    <dbReference type="NCBI Taxonomy" id="47428"/>
    <lineage>
        <taxon>Eukaryota</taxon>
        <taxon>Fungi</taxon>
        <taxon>Dikarya</taxon>
        <taxon>Basidiomycota</taxon>
        <taxon>Agaricomycotina</taxon>
        <taxon>Agaricomycetes</taxon>
        <taxon>Agaricomycetidae</taxon>
        <taxon>Agaricales</taxon>
        <taxon>Marasmiineae</taxon>
        <taxon>Physalacriaceae</taxon>
        <taxon>Armillaria</taxon>
    </lineage>
</organism>
<dbReference type="GO" id="GO:0000122">
    <property type="term" value="P:negative regulation of transcription by RNA polymerase II"/>
    <property type="evidence" value="ECO:0007669"/>
    <property type="project" value="TreeGrafter"/>
</dbReference>
<dbReference type="GO" id="GO:0000812">
    <property type="term" value="C:Swr1 complex"/>
    <property type="evidence" value="ECO:0007669"/>
    <property type="project" value="TreeGrafter"/>
</dbReference>
<evidence type="ECO:0000256" key="7">
    <source>
        <dbReference type="ARBA" id="ARBA00023242"/>
    </source>
</evidence>
<keyword evidence="12" id="KW-1185">Reference proteome</keyword>
<comment type="function">
    <text evidence="8">Component of the SWR1 complex which mediates the ATP-dependent exchange of histone H2A for the H2A variant HZT1 leading to transcriptional regulation of selected genes by chromatin remodeling. Component of the NuA4 histone acetyltransferase complex which is involved in transcriptional activation of selected genes principally by acetylation of nucleosomal histone H4 and H2A. The NuA4 complex is also involved in DNA repair.</text>
</comment>
<feature type="region of interest" description="Disordered" evidence="9">
    <location>
        <begin position="421"/>
        <end position="466"/>
    </location>
</feature>
<gene>
    <name evidence="11" type="ORF">ARMOST_05098</name>
</gene>
<dbReference type="OMA" id="RNNIQNW"/>
<dbReference type="Proteomes" id="UP000219338">
    <property type="component" value="Unassembled WGS sequence"/>
</dbReference>
<keyword evidence="7" id="KW-0539">Nucleus</keyword>
<sequence>MTATAADVRSILSIPAHSVAQSAAPRKPSTSQAKKPEGISRELYSLIGPSAPSLAAQLQKPRLKQKPRLGSSAVRWEWRKFKNGARGDSLELGHWVKVTADSDTDYPFAKYNIHPTHFTYSQDEYSKHLEDPEWTKDETDYLFNMVREYDQRWYIISDRYDYPGGPSRVMEDLKERFCNVCRRLVRDRPWAGDEASRAQLISTFMFDKERELIRKRYLANLDNRTSREAEEEEALYLEVKRIEQNERKFKRDREELLRTLAGIDSGLPDIVEDELPTILFDSKKKKKGGLDADSPSTPVSAAPPKQRPQPSPRNPAYDAMHCITHIDLPVTTPATKAAHQPSFLRTYKLPVPKAAVVPKISQTLAEISISYNRLVMPTEGNVARLNALVDATLPLVETKRVLDKVEYDIKVLRERLNMRNGAPVDEDADGDGATDAADGEAVEGMEDGRAQSVVSTRSTRSRKQVGHFKKLSPLSDVPPASLNVNILGGYHWCKNISTTSEATKTKLTWTGNCIASCTTEDM</sequence>
<evidence type="ECO:0000256" key="2">
    <source>
        <dbReference type="ARBA" id="ARBA00006918"/>
    </source>
</evidence>
<dbReference type="SMART" id="SM00717">
    <property type="entry name" value="SANT"/>
    <property type="match status" value="1"/>
</dbReference>
<reference evidence="12" key="1">
    <citation type="journal article" date="2017" name="Nat. Ecol. Evol.">
        <title>Genome expansion and lineage-specific genetic innovations in the forest pathogenic fungi Armillaria.</title>
        <authorList>
            <person name="Sipos G."/>
            <person name="Prasanna A.N."/>
            <person name="Walter M.C."/>
            <person name="O'Connor E."/>
            <person name="Balint B."/>
            <person name="Krizsan K."/>
            <person name="Kiss B."/>
            <person name="Hess J."/>
            <person name="Varga T."/>
            <person name="Slot J."/>
            <person name="Riley R."/>
            <person name="Boka B."/>
            <person name="Rigling D."/>
            <person name="Barry K."/>
            <person name="Lee J."/>
            <person name="Mihaltcheva S."/>
            <person name="LaButti K."/>
            <person name="Lipzen A."/>
            <person name="Waldron R."/>
            <person name="Moloney N.M."/>
            <person name="Sperisen C."/>
            <person name="Kredics L."/>
            <person name="Vagvoelgyi C."/>
            <person name="Patrignani A."/>
            <person name="Fitzpatrick D."/>
            <person name="Nagy I."/>
            <person name="Doyle S."/>
            <person name="Anderson J.B."/>
            <person name="Grigoriev I.V."/>
            <person name="Gueldener U."/>
            <person name="Muensterkoetter M."/>
            <person name="Nagy L.G."/>
        </authorList>
    </citation>
    <scope>NUCLEOTIDE SEQUENCE [LARGE SCALE GENOMIC DNA]</scope>
    <source>
        <strain evidence="12">C18/9</strain>
    </source>
</reference>
<comment type="subcellular location">
    <subcellularLocation>
        <location evidence="1">Nucleus</location>
    </subcellularLocation>
</comment>
<keyword evidence="4" id="KW-0156">Chromatin regulator</keyword>
<dbReference type="InterPro" id="IPR032563">
    <property type="entry name" value="DAMP1_SANT-like"/>
</dbReference>
<dbReference type="STRING" id="47428.A0A284QZB9"/>
<dbReference type="Pfam" id="PF16282">
    <property type="entry name" value="SANT_DAMP1_like"/>
    <property type="match status" value="1"/>
</dbReference>
<evidence type="ECO:0000256" key="9">
    <source>
        <dbReference type="SAM" id="MobiDB-lite"/>
    </source>
</evidence>
<proteinExistence type="inferred from homology"/>
<dbReference type="InterPro" id="IPR027109">
    <property type="entry name" value="Swc4/Dmap1"/>
</dbReference>
<evidence type="ECO:0000256" key="4">
    <source>
        <dbReference type="ARBA" id="ARBA00022853"/>
    </source>
</evidence>
<dbReference type="PROSITE" id="PS50090">
    <property type="entry name" value="MYB_LIKE"/>
    <property type="match status" value="1"/>
</dbReference>
<evidence type="ECO:0000256" key="5">
    <source>
        <dbReference type="ARBA" id="ARBA00023015"/>
    </source>
</evidence>
<dbReference type="InterPro" id="IPR001005">
    <property type="entry name" value="SANT/Myb"/>
</dbReference>
<dbReference type="InterPro" id="IPR009057">
    <property type="entry name" value="Homeodomain-like_sf"/>
</dbReference>
<dbReference type="PANTHER" id="PTHR12855">
    <property type="entry name" value="DNA METHYLTRANSFERASE 1-ASSOCIATED PROTEIN 1 FAMILY MEMBER"/>
    <property type="match status" value="1"/>
</dbReference>
<feature type="region of interest" description="Disordered" evidence="9">
    <location>
        <begin position="284"/>
        <end position="317"/>
    </location>
</feature>
<dbReference type="GO" id="GO:0006338">
    <property type="term" value="P:chromatin remodeling"/>
    <property type="evidence" value="ECO:0007669"/>
    <property type="project" value="InterPro"/>
</dbReference>
<evidence type="ECO:0000256" key="3">
    <source>
        <dbReference type="ARBA" id="ARBA00019132"/>
    </source>
</evidence>
<feature type="compositionally biased region" description="Acidic residues" evidence="9">
    <location>
        <begin position="424"/>
        <end position="445"/>
    </location>
</feature>
<dbReference type="GO" id="GO:0003714">
    <property type="term" value="F:transcription corepressor activity"/>
    <property type="evidence" value="ECO:0007669"/>
    <property type="project" value="TreeGrafter"/>
</dbReference>
<feature type="domain" description="Myb-like" evidence="10">
    <location>
        <begin position="126"/>
        <end position="181"/>
    </location>
</feature>
<dbReference type="AlphaFoldDB" id="A0A284QZB9"/>
<dbReference type="OrthoDB" id="19740at2759"/>
<dbReference type="GO" id="GO:0035267">
    <property type="term" value="C:NuA4 histone acetyltransferase complex"/>
    <property type="evidence" value="ECO:0007669"/>
    <property type="project" value="InterPro"/>
</dbReference>